<dbReference type="SUPFAM" id="SSF111369">
    <property type="entry name" value="HlyD-like secretion proteins"/>
    <property type="match status" value="1"/>
</dbReference>
<feature type="domain" description="CusB-like beta-barrel" evidence="4">
    <location>
        <begin position="216"/>
        <end position="287"/>
    </location>
</feature>
<comment type="similarity">
    <text evidence="1">Belongs to the membrane fusion protein (MFP) (TC 8.A.1) family.</text>
</comment>
<keyword evidence="2" id="KW-0175">Coiled coil</keyword>
<dbReference type="InterPro" id="IPR058792">
    <property type="entry name" value="Beta-barrel_RND_2"/>
</dbReference>
<evidence type="ECO:0000256" key="3">
    <source>
        <dbReference type="SAM" id="SignalP"/>
    </source>
</evidence>
<evidence type="ECO:0000259" key="4">
    <source>
        <dbReference type="Pfam" id="PF25954"/>
    </source>
</evidence>
<dbReference type="PANTHER" id="PTHR30469">
    <property type="entry name" value="MULTIDRUG RESISTANCE PROTEIN MDTA"/>
    <property type="match status" value="1"/>
</dbReference>
<dbReference type="Gene3D" id="2.40.50.100">
    <property type="match status" value="1"/>
</dbReference>
<comment type="caution">
    <text evidence="5">The sequence shown here is derived from an EMBL/GenBank/DDBJ whole genome shotgun (WGS) entry which is preliminary data.</text>
</comment>
<reference evidence="6" key="1">
    <citation type="journal article" date="2019" name="Int. J. Syst. Evol. Microbiol.">
        <title>The Global Catalogue of Microorganisms (GCM) 10K type strain sequencing project: providing services to taxonomists for standard genome sequencing and annotation.</title>
        <authorList>
            <consortium name="The Broad Institute Genomics Platform"/>
            <consortium name="The Broad Institute Genome Sequencing Center for Infectious Disease"/>
            <person name="Wu L."/>
            <person name="Ma J."/>
        </authorList>
    </citation>
    <scope>NUCLEOTIDE SEQUENCE [LARGE SCALE GENOMIC DNA]</scope>
    <source>
        <strain evidence="6">CGMCC 1.15342</strain>
    </source>
</reference>
<protein>
    <submittedName>
        <fullName evidence="5">Cation transporter</fullName>
    </submittedName>
</protein>
<feature type="coiled-coil region" evidence="2">
    <location>
        <begin position="107"/>
        <end position="134"/>
    </location>
</feature>
<evidence type="ECO:0000256" key="1">
    <source>
        <dbReference type="ARBA" id="ARBA00009477"/>
    </source>
</evidence>
<evidence type="ECO:0000313" key="5">
    <source>
        <dbReference type="EMBL" id="GGC49985.1"/>
    </source>
</evidence>
<name>A0ABQ1N2Z7_9SPHI</name>
<accession>A0ABQ1N2Z7</accession>
<dbReference type="EMBL" id="BMIK01000037">
    <property type="protein sequence ID" value="GGC49985.1"/>
    <property type="molecule type" value="Genomic_DNA"/>
</dbReference>
<dbReference type="PROSITE" id="PS51257">
    <property type="entry name" value="PROKAR_LIPOPROTEIN"/>
    <property type="match status" value="1"/>
</dbReference>
<evidence type="ECO:0000313" key="6">
    <source>
        <dbReference type="Proteomes" id="UP000597338"/>
    </source>
</evidence>
<gene>
    <name evidence="5" type="ORF">GCM10011386_47820</name>
</gene>
<dbReference type="NCBIfam" id="TIGR01730">
    <property type="entry name" value="RND_mfp"/>
    <property type="match status" value="1"/>
</dbReference>
<evidence type="ECO:0000256" key="2">
    <source>
        <dbReference type="SAM" id="Coils"/>
    </source>
</evidence>
<dbReference type="InterPro" id="IPR006143">
    <property type="entry name" value="RND_pump_MFP"/>
</dbReference>
<dbReference type="Gene3D" id="2.40.420.20">
    <property type="match status" value="1"/>
</dbReference>
<feature type="chain" id="PRO_5045353913" evidence="3">
    <location>
        <begin position="22"/>
        <end position="361"/>
    </location>
</feature>
<proteinExistence type="inferred from homology"/>
<dbReference type="Proteomes" id="UP000597338">
    <property type="component" value="Unassembled WGS sequence"/>
</dbReference>
<feature type="signal peptide" evidence="3">
    <location>
        <begin position="1"/>
        <end position="21"/>
    </location>
</feature>
<dbReference type="RefSeq" id="WP_229717779.1">
    <property type="nucleotide sequence ID" value="NZ_BMIK01000037.1"/>
</dbReference>
<dbReference type="Gene3D" id="2.40.30.170">
    <property type="match status" value="1"/>
</dbReference>
<dbReference type="Pfam" id="PF25954">
    <property type="entry name" value="Beta-barrel_RND_2"/>
    <property type="match status" value="1"/>
</dbReference>
<organism evidence="5 6">
    <name type="scientific">Parapedobacter defluvii</name>
    <dbReference type="NCBI Taxonomy" id="2045106"/>
    <lineage>
        <taxon>Bacteria</taxon>
        <taxon>Pseudomonadati</taxon>
        <taxon>Bacteroidota</taxon>
        <taxon>Sphingobacteriia</taxon>
        <taxon>Sphingobacteriales</taxon>
        <taxon>Sphingobacteriaceae</taxon>
        <taxon>Parapedobacter</taxon>
    </lineage>
</organism>
<keyword evidence="6" id="KW-1185">Reference proteome</keyword>
<keyword evidence="3" id="KW-0732">Signal</keyword>
<sequence>MTKHLKRSGMTILWMAMALHAMLTACSTTDKRQKEEHVQTVLPADSGYVKTMVLQYADFNRELISNGTIAAAERVDLRFDSPEIVEEIYVRNGQHVTKGQKIAALARFKLQNALDQARDDLEKSKLELQDVLISQGYAVEDSLTVPPEIMKIAKVKSNYENSIIQYELAQYNLNNAILYAPFEGIVANLFSKKYNLPPSSDPFCTIIGSQVLEADFKVLEGELALIRIGDPIQLSPFALTDYTVSGKVDEINPVVDEHGMVRIKARIQGTADKLYDGMNVKVRIQQAKGKQLVMPKTALVLRNNRKVVFTAKNGKAIWNYVQTGMENSTGYIITDGLQAGDSVIYEGNLNLAHETPIRVGK</sequence>